<evidence type="ECO:0000313" key="2">
    <source>
        <dbReference type="EMBL" id="ETR67411.1"/>
    </source>
</evidence>
<feature type="transmembrane region" description="Helical" evidence="1">
    <location>
        <begin position="52"/>
        <end position="76"/>
    </location>
</feature>
<keyword evidence="1" id="KW-1133">Transmembrane helix</keyword>
<dbReference type="AlphaFoldDB" id="A0A1V1NXY1"/>
<feature type="transmembrane region" description="Helical" evidence="1">
    <location>
        <begin position="20"/>
        <end position="40"/>
    </location>
</feature>
<protein>
    <submittedName>
        <fullName evidence="2">Uncharacterized protein</fullName>
    </submittedName>
</protein>
<dbReference type="EMBL" id="ATBP01001392">
    <property type="protein sequence ID" value="ETR67411.1"/>
    <property type="molecule type" value="Genomic_DNA"/>
</dbReference>
<evidence type="ECO:0000313" key="3">
    <source>
        <dbReference type="Proteomes" id="UP000189670"/>
    </source>
</evidence>
<keyword evidence="1" id="KW-0812">Transmembrane</keyword>
<comment type="caution">
    <text evidence="2">The sequence shown here is derived from an EMBL/GenBank/DDBJ whole genome shotgun (WGS) entry which is preliminary data.</text>
</comment>
<feature type="transmembrane region" description="Helical" evidence="1">
    <location>
        <begin position="138"/>
        <end position="158"/>
    </location>
</feature>
<organism evidence="2 3">
    <name type="scientific">Candidatus Magnetoglobus multicellularis str. Araruama</name>
    <dbReference type="NCBI Taxonomy" id="890399"/>
    <lineage>
        <taxon>Bacteria</taxon>
        <taxon>Pseudomonadati</taxon>
        <taxon>Thermodesulfobacteriota</taxon>
        <taxon>Desulfobacteria</taxon>
        <taxon>Desulfobacterales</taxon>
        <taxon>Desulfobacteraceae</taxon>
        <taxon>Candidatus Magnetoglobus</taxon>
    </lineage>
</organism>
<accession>A0A1V1NXY1</accession>
<evidence type="ECO:0000256" key="1">
    <source>
        <dbReference type="SAM" id="Phobius"/>
    </source>
</evidence>
<gene>
    <name evidence="2" type="ORF">OMM_05149</name>
</gene>
<name>A0A1V1NXY1_9BACT</name>
<dbReference type="Proteomes" id="UP000189670">
    <property type="component" value="Unassembled WGS sequence"/>
</dbReference>
<proteinExistence type="predicted"/>
<sequence>MNIIQFYQKELKTIHILPIFLYFSSGIAEVIILILIVSFCSSYSNIYINYKFFFINYILYFKFLFYYIIFLSLFMIGKKYAFNRLIKLFMLAMQQVTERVTDKIRNSELDFIEKIGKESIYKELTYNSENYNQFLVDALNAVYSTIIVCMSFFMYGLYQKKHF</sequence>
<keyword evidence="1" id="KW-0472">Membrane</keyword>
<reference evidence="3" key="1">
    <citation type="submission" date="2012-11" db="EMBL/GenBank/DDBJ databases">
        <authorList>
            <person name="Lucero-Rivera Y.E."/>
            <person name="Tovar-Ramirez D."/>
        </authorList>
    </citation>
    <scope>NUCLEOTIDE SEQUENCE [LARGE SCALE GENOMIC DNA]</scope>
    <source>
        <strain evidence="3">Araruama</strain>
    </source>
</reference>